<sequence>MNMPAGIVAALIALLAWGFGDFFIQKTIRLLGRLESLFLIGAFSCIVLLPFVWRSIPSAVADLQTFSILVVTFVISFGGAMVLFTALKHGKISVVLPVFSSELLITVLISVLVLHETVTVVQLVLAGIVFLGILLIVVHRDEMHWWQRWKTTSIYERGIVLAAIAAVFSSLNNIFTAISSRLSDPLTAIWFIHTGLGITSCIWLIALGKFGTMLRSIPKNWKLVLGQSSLDNIAWVAYAKAVTALPIAVTVAITESFIGLAALLGIFIGKEKVNRTQVAGIVLTLIAATILTLISG</sequence>
<keyword evidence="1" id="KW-0812">Transmembrane</keyword>
<feature type="domain" description="EamA" evidence="2">
    <location>
        <begin position="157"/>
        <end position="292"/>
    </location>
</feature>
<accession>A0A1G2BTA4</accession>
<keyword evidence="1" id="KW-0472">Membrane</keyword>
<feature type="transmembrane region" description="Helical" evidence="1">
    <location>
        <begin position="244"/>
        <end position="266"/>
    </location>
</feature>
<evidence type="ECO:0000313" key="4">
    <source>
        <dbReference type="Proteomes" id="UP000177349"/>
    </source>
</evidence>
<dbReference type="Gene3D" id="1.10.3730.20">
    <property type="match status" value="1"/>
</dbReference>
<evidence type="ECO:0000313" key="3">
    <source>
        <dbReference type="EMBL" id="OGY92373.1"/>
    </source>
</evidence>
<dbReference type="EMBL" id="MHKN01000018">
    <property type="protein sequence ID" value="OGY92373.1"/>
    <property type="molecule type" value="Genomic_DNA"/>
</dbReference>
<evidence type="ECO:0000256" key="1">
    <source>
        <dbReference type="SAM" id="Phobius"/>
    </source>
</evidence>
<dbReference type="InterPro" id="IPR000620">
    <property type="entry name" value="EamA_dom"/>
</dbReference>
<comment type="caution">
    <text evidence="3">The sequence shown here is derived from an EMBL/GenBank/DDBJ whole genome shotgun (WGS) entry which is preliminary data.</text>
</comment>
<dbReference type="GO" id="GO:0016020">
    <property type="term" value="C:membrane"/>
    <property type="evidence" value="ECO:0007669"/>
    <property type="project" value="InterPro"/>
</dbReference>
<feature type="transmembrane region" description="Helical" evidence="1">
    <location>
        <begin position="278"/>
        <end position="295"/>
    </location>
</feature>
<dbReference type="PANTHER" id="PTHR22911:SF137">
    <property type="entry name" value="SOLUTE CARRIER FAMILY 35 MEMBER G2-RELATED"/>
    <property type="match status" value="1"/>
</dbReference>
<feature type="domain" description="EamA" evidence="2">
    <location>
        <begin position="6"/>
        <end position="137"/>
    </location>
</feature>
<feature type="transmembrane region" description="Helical" evidence="1">
    <location>
        <begin position="188"/>
        <end position="208"/>
    </location>
</feature>
<gene>
    <name evidence="3" type="ORF">A3B31_03395</name>
</gene>
<feature type="transmembrane region" description="Helical" evidence="1">
    <location>
        <begin position="65"/>
        <end position="87"/>
    </location>
</feature>
<reference evidence="3 4" key="1">
    <citation type="journal article" date="2016" name="Nat. Commun.">
        <title>Thousands of microbial genomes shed light on interconnected biogeochemical processes in an aquifer system.</title>
        <authorList>
            <person name="Anantharaman K."/>
            <person name="Brown C.T."/>
            <person name="Hug L.A."/>
            <person name="Sharon I."/>
            <person name="Castelle C.J."/>
            <person name="Probst A.J."/>
            <person name="Thomas B.C."/>
            <person name="Singh A."/>
            <person name="Wilkins M.J."/>
            <person name="Karaoz U."/>
            <person name="Brodie E.L."/>
            <person name="Williams K.H."/>
            <person name="Hubbard S.S."/>
            <person name="Banfield J.F."/>
        </authorList>
    </citation>
    <scope>NUCLEOTIDE SEQUENCE [LARGE SCALE GENOMIC DNA]</scope>
</reference>
<keyword evidence="1" id="KW-1133">Transmembrane helix</keyword>
<dbReference type="PANTHER" id="PTHR22911">
    <property type="entry name" value="ACYL-MALONYL CONDENSING ENZYME-RELATED"/>
    <property type="match status" value="1"/>
</dbReference>
<dbReference type="AlphaFoldDB" id="A0A1G2BTA4"/>
<name>A0A1G2BTA4_9BACT</name>
<protein>
    <recommendedName>
        <fullName evidence="2">EamA domain-containing protein</fullName>
    </recommendedName>
</protein>
<evidence type="ECO:0000259" key="2">
    <source>
        <dbReference type="Pfam" id="PF00892"/>
    </source>
</evidence>
<feature type="transmembrane region" description="Helical" evidence="1">
    <location>
        <begin position="6"/>
        <end position="24"/>
    </location>
</feature>
<dbReference type="Pfam" id="PF00892">
    <property type="entry name" value="EamA"/>
    <property type="match status" value="2"/>
</dbReference>
<dbReference type="SUPFAM" id="SSF103481">
    <property type="entry name" value="Multidrug resistance efflux transporter EmrE"/>
    <property type="match status" value="2"/>
</dbReference>
<feature type="transmembrane region" description="Helical" evidence="1">
    <location>
        <begin position="36"/>
        <end position="53"/>
    </location>
</feature>
<organism evidence="3 4">
    <name type="scientific">Candidatus Komeilibacteria bacterium RIFCSPLOWO2_01_FULL_53_11</name>
    <dbReference type="NCBI Taxonomy" id="1798552"/>
    <lineage>
        <taxon>Bacteria</taxon>
        <taxon>Candidatus Komeiliibacteriota</taxon>
    </lineage>
</organism>
<feature type="transmembrane region" description="Helical" evidence="1">
    <location>
        <begin position="120"/>
        <end position="138"/>
    </location>
</feature>
<feature type="transmembrane region" description="Helical" evidence="1">
    <location>
        <begin position="159"/>
        <end position="182"/>
    </location>
</feature>
<dbReference type="InterPro" id="IPR037185">
    <property type="entry name" value="EmrE-like"/>
</dbReference>
<dbReference type="Proteomes" id="UP000177349">
    <property type="component" value="Unassembled WGS sequence"/>
</dbReference>
<feature type="transmembrane region" description="Helical" evidence="1">
    <location>
        <begin position="94"/>
        <end position="114"/>
    </location>
</feature>
<proteinExistence type="predicted"/>